<dbReference type="InterPro" id="IPR012337">
    <property type="entry name" value="RNaseH-like_sf"/>
</dbReference>
<proteinExistence type="predicted"/>
<dbReference type="Proteomes" id="UP001153555">
    <property type="component" value="Unassembled WGS sequence"/>
</dbReference>
<reference evidence="3" key="1">
    <citation type="submission" date="2019-12" db="EMBL/GenBank/DDBJ databases">
        <authorList>
            <person name="Scholes J."/>
        </authorList>
    </citation>
    <scope>NUCLEOTIDE SEQUENCE</scope>
</reference>
<feature type="non-terminal residue" evidence="3">
    <location>
        <position position="280"/>
    </location>
</feature>
<dbReference type="OrthoDB" id="912513at2759"/>
<dbReference type="InterPro" id="IPR052035">
    <property type="entry name" value="ZnF_BED_domain_contain"/>
</dbReference>
<dbReference type="PANTHER" id="PTHR46481:SF11">
    <property type="entry name" value="ZINC FINGER BED DOMAIN-CONTAINING PROTEIN RICESLEEPER 2-LIKE"/>
    <property type="match status" value="1"/>
</dbReference>
<comment type="caution">
    <text evidence="3">The sequence shown here is derived from an EMBL/GenBank/DDBJ whole genome shotgun (WGS) entry which is preliminary data.</text>
</comment>
<evidence type="ECO:0000256" key="1">
    <source>
        <dbReference type="ARBA" id="ARBA00023125"/>
    </source>
</evidence>
<protein>
    <recommendedName>
        <fullName evidence="2">hAT-like transposase RNase-H fold domain-containing protein</fullName>
    </recommendedName>
</protein>
<evidence type="ECO:0000313" key="4">
    <source>
        <dbReference type="Proteomes" id="UP001153555"/>
    </source>
</evidence>
<keyword evidence="4" id="KW-1185">Reference proteome</keyword>
<name>A0A9N7RPQ5_STRHE</name>
<evidence type="ECO:0000313" key="3">
    <source>
        <dbReference type="EMBL" id="CAA0839559.1"/>
    </source>
</evidence>
<sequence length="280" mass="33309">FMYVPCPHTTNVICEALFDCLMDWNIDSKLSTLTLDNCTMNDSVVGMLSILMNKFSPDSLLLNGQYLHMRCAAHILNLIVTDGLKVIESSIEKIRESVYYWTATPKRVEKFEETARQLHTKCDKKLAHDVKTRWNSTYFMLIFALMYKSVFPRLKQRDPYYKIVPTEHDWLLAAEIREKLEWFYRLTNTFSSTKYPTMNTIFMGICEIRLRMNTWLDCVYPEVVSMVENMIQKFKKYWEDIHVIFSLALILDPRLKFKMIDYYYDKILGADAWIEKEKIR</sequence>
<feature type="domain" description="hAT-like transposase RNase-H fold" evidence="2">
    <location>
        <begin position="191"/>
        <end position="275"/>
    </location>
</feature>
<dbReference type="EMBL" id="CACSLK010031421">
    <property type="protein sequence ID" value="CAA0839559.1"/>
    <property type="molecule type" value="Genomic_DNA"/>
</dbReference>
<keyword evidence="1" id="KW-0238">DNA-binding</keyword>
<dbReference type="SUPFAM" id="SSF53098">
    <property type="entry name" value="Ribonuclease H-like"/>
    <property type="match status" value="1"/>
</dbReference>
<dbReference type="InterPro" id="IPR025525">
    <property type="entry name" value="hAT-like_transposase_RNase-H"/>
</dbReference>
<dbReference type="GO" id="GO:0003677">
    <property type="term" value="F:DNA binding"/>
    <property type="evidence" value="ECO:0007669"/>
    <property type="project" value="UniProtKB-KW"/>
</dbReference>
<dbReference type="Pfam" id="PF14372">
    <property type="entry name" value="hAT-like_RNase-H"/>
    <property type="match status" value="1"/>
</dbReference>
<dbReference type="AlphaFoldDB" id="A0A9N7RPQ5"/>
<dbReference type="PANTHER" id="PTHR46481">
    <property type="entry name" value="ZINC FINGER BED DOMAIN-CONTAINING PROTEIN 4"/>
    <property type="match status" value="1"/>
</dbReference>
<feature type="non-terminal residue" evidence="3">
    <location>
        <position position="1"/>
    </location>
</feature>
<evidence type="ECO:0000259" key="2">
    <source>
        <dbReference type="Pfam" id="PF14372"/>
    </source>
</evidence>
<accession>A0A9N7RPQ5</accession>
<organism evidence="3 4">
    <name type="scientific">Striga hermonthica</name>
    <name type="common">Purple witchweed</name>
    <name type="synonym">Buchnera hermonthica</name>
    <dbReference type="NCBI Taxonomy" id="68872"/>
    <lineage>
        <taxon>Eukaryota</taxon>
        <taxon>Viridiplantae</taxon>
        <taxon>Streptophyta</taxon>
        <taxon>Embryophyta</taxon>
        <taxon>Tracheophyta</taxon>
        <taxon>Spermatophyta</taxon>
        <taxon>Magnoliopsida</taxon>
        <taxon>eudicotyledons</taxon>
        <taxon>Gunneridae</taxon>
        <taxon>Pentapetalae</taxon>
        <taxon>asterids</taxon>
        <taxon>lamiids</taxon>
        <taxon>Lamiales</taxon>
        <taxon>Orobanchaceae</taxon>
        <taxon>Buchnereae</taxon>
        <taxon>Striga</taxon>
    </lineage>
</organism>
<gene>
    <name evidence="3" type="ORF">SHERM_06123</name>
</gene>